<sequence length="82" mass="8967">RVTLRAEAFGRPRLLADLTETIASQGAAVVSADVEPPREQRVRHTYTLQLPDATGLPALMRAMRRVPGVYDVTRAVRPVTTG</sequence>
<reference evidence="2" key="1">
    <citation type="submission" date="2021-04" db="EMBL/GenBank/DDBJ databases">
        <title>Sequencing of actinobacteria type strains.</title>
        <authorList>
            <person name="Nguyen G.-S."/>
            <person name="Wentzel A."/>
        </authorList>
    </citation>
    <scope>NUCLEOTIDE SEQUENCE</scope>
    <source>
        <strain evidence="2">DSM 42095</strain>
    </source>
</reference>
<proteinExistence type="predicted"/>
<evidence type="ECO:0000313" key="2">
    <source>
        <dbReference type="EMBL" id="MBR7678746.1"/>
    </source>
</evidence>
<feature type="non-terminal residue" evidence="2">
    <location>
        <position position="1"/>
    </location>
</feature>
<protein>
    <submittedName>
        <fullName evidence="2">Bifunctional (P)ppGpp synthetase/guanosine-3',5'-bis(Diphosphate) 3'-pyrophosphohydrolase</fullName>
    </submittedName>
</protein>
<dbReference type="InterPro" id="IPR045865">
    <property type="entry name" value="ACT-like_dom_sf"/>
</dbReference>
<gene>
    <name evidence="2" type="ORF">KDA82_38515</name>
</gene>
<feature type="domain" description="ACT" evidence="1">
    <location>
        <begin position="3"/>
        <end position="77"/>
    </location>
</feature>
<organism evidence="2 3">
    <name type="scientific">Streptomyces daliensis</name>
    <dbReference type="NCBI Taxonomy" id="299421"/>
    <lineage>
        <taxon>Bacteria</taxon>
        <taxon>Bacillati</taxon>
        <taxon>Actinomycetota</taxon>
        <taxon>Actinomycetes</taxon>
        <taxon>Kitasatosporales</taxon>
        <taxon>Streptomycetaceae</taxon>
        <taxon>Streptomyces</taxon>
    </lineage>
</organism>
<keyword evidence="3" id="KW-1185">Reference proteome</keyword>
<dbReference type="InterPro" id="IPR002912">
    <property type="entry name" value="ACT_dom"/>
</dbReference>
<comment type="caution">
    <text evidence="2">The sequence shown here is derived from an EMBL/GenBank/DDBJ whole genome shotgun (WGS) entry which is preliminary data.</text>
</comment>
<dbReference type="EMBL" id="JAGSMN010001794">
    <property type="protein sequence ID" value="MBR7678746.1"/>
    <property type="molecule type" value="Genomic_DNA"/>
</dbReference>
<evidence type="ECO:0000259" key="1">
    <source>
        <dbReference type="PROSITE" id="PS51671"/>
    </source>
</evidence>
<dbReference type="AlphaFoldDB" id="A0A8T4J2D7"/>
<name>A0A8T4J2D7_9ACTN</name>
<dbReference type="Gene3D" id="3.30.70.260">
    <property type="match status" value="1"/>
</dbReference>
<dbReference type="SUPFAM" id="SSF55021">
    <property type="entry name" value="ACT-like"/>
    <property type="match status" value="1"/>
</dbReference>
<evidence type="ECO:0000313" key="3">
    <source>
        <dbReference type="Proteomes" id="UP000675554"/>
    </source>
</evidence>
<accession>A0A8T4J2D7</accession>
<dbReference type="CDD" id="cd04876">
    <property type="entry name" value="ACT_RelA-SpoT"/>
    <property type="match status" value="1"/>
</dbReference>
<dbReference type="Pfam" id="PF13291">
    <property type="entry name" value="ACT_4"/>
    <property type="match status" value="1"/>
</dbReference>
<dbReference type="Proteomes" id="UP000675554">
    <property type="component" value="Unassembled WGS sequence"/>
</dbReference>
<dbReference type="PROSITE" id="PS51671">
    <property type="entry name" value="ACT"/>
    <property type="match status" value="1"/>
</dbReference>